<protein>
    <recommendedName>
        <fullName evidence="2">galactinol--sucrose galactosyltransferase</fullName>
        <ecNumber evidence="2">2.4.1.82</ecNumber>
    </recommendedName>
</protein>
<gene>
    <name evidence="5" type="ORF">COCSUDRAFT_26553</name>
</gene>
<dbReference type="AlphaFoldDB" id="I0Z8Z5"/>
<dbReference type="Proteomes" id="UP000007264">
    <property type="component" value="Unassembled WGS sequence"/>
</dbReference>
<evidence type="ECO:0000256" key="4">
    <source>
        <dbReference type="ARBA" id="ARBA00049426"/>
    </source>
</evidence>
<evidence type="ECO:0000256" key="2">
    <source>
        <dbReference type="ARBA" id="ARBA00012708"/>
    </source>
</evidence>
<dbReference type="Gene3D" id="3.20.20.70">
    <property type="entry name" value="Aldolase class I"/>
    <property type="match status" value="1"/>
</dbReference>
<dbReference type="SUPFAM" id="SSF51445">
    <property type="entry name" value="(Trans)glycosidases"/>
    <property type="match status" value="1"/>
</dbReference>
<dbReference type="GeneID" id="17045129"/>
<dbReference type="GO" id="GO:0047274">
    <property type="term" value="F:galactinol-sucrose galactosyltransferase activity"/>
    <property type="evidence" value="ECO:0007669"/>
    <property type="project" value="UniProtKB-EC"/>
</dbReference>
<dbReference type="PANTHER" id="PTHR31268">
    <property type="match status" value="1"/>
</dbReference>
<accession>I0Z8Z5</accession>
<dbReference type="Pfam" id="PF05691">
    <property type="entry name" value="Raffinose_syn"/>
    <property type="match status" value="1"/>
</dbReference>
<evidence type="ECO:0000256" key="1">
    <source>
        <dbReference type="ARBA" id="ARBA00007240"/>
    </source>
</evidence>
<evidence type="ECO:0000256" key="3">
    <source>
        <dbReference type="ARBA" id="ARBA00023277"/>
    </source>
</evidence>
<keyword evidence="3" id="KW-0119">Carbohydrate metabolism</keyword>
<dbReference type="InterPro" id="IPR017853">
    <property type="entry name" value="GH"/>
</dbReference>
<dbReference type="OrthoDB" id="4664297at2759"/>
<comment type="similarity">
    <text evidence="1">Belongs to the glycosyl hydrolases 36 family.</text>
</comment>
<dbReference type="STRING" id="574566.I0Z8Z5"/>
<dbReference type="EC" id="2.4.1.82" evidence="2"/>
<dbReference type="InterPro" id="IPR008811">
    <property type="entry name" value="Glycosyl_hydrolases_36"/>
</dbReference>
<comment type="catalytic activity">
    <reaction evidence="4">
        <text>alpha-D-galactosyl-(1-&gt;3)-1D-myo-inositol + sucrose = raffinose + myo-inositol</text>
        <dbReference type="Rhea" id="RHEA:20161"/>
        <dbReference type="ChEBI" id="CHEBI:16634"/>
        <dbReference type="ChEBI" id="CHEBI:17268"/>
        <dbReference type="ChEBI" id="CHEBI:17505"/>
        <dbReference type="ChEBI" id="CHEBI:17992"/>
        <dbReference type="EC" id="2.4.1.82"/>
    </reaction>
</comment>
<evidence type="ECO:0000313" key="6">
    <source>
        <dbReference type="Proteomes" id="UP000007264"/>
    </source>
</evidence>
<dbReference type="EMBL" id="AGSI01000001">
    <property type="protein sequence ID" value="EIE27114.1"/>
    <property type="molecule type" value="Genomic_DNA"/>
</dbReference>
<dbReference type="RefSeq" id="XP_005651658.1">
    <property type="nucleotide sequence ID" value="XM_005651601.1"/>
</dbReference>
<dbReference type="eggNOG" id="ENOG502QPVE">
    <property type="taxonomic scope" value="Eukaryota"/>
</dbReference>
<dbReference type="KEGG" id="csl:COCSUDRAFT_26553"/>
<name>I0Z8Z5_COCSC</name>
<reference evidence="5 6" key="1">
    <citation type="journal article" date="2012" name="Genome Biol.">
        <title>The genome of the polar eukaryotic microalga coccomyxa subellipsoidea reveals traits of cold adaptation.</title>
        <authorList>
            <person name="Blanc G."/>
            <person name="Agarkova I."/>
            <person name="Grimwood J."/>
            <person name="Kuo A."/>
            <person name="Brueggeman A."/>
            <person name="Dunigan D."/>
            <person name="Gurnon J."/>
            <person name="Ladunga I."/>
            <person name="Lindquist E."/>
            <person name="Lucas S."/>
            <person name="Pangilinan J."/>
            <person name="Proschold T."/>
            <person name="Salamov A."/>
            <person name="Schmutz J."/>
            <person name="Weeks D."/>
            <person name="Yamada T."/>
            <person name="Claverie J.M."/>
            <person name="Grigoriev I."/>
            <person name="Van Etten J."/>
            <person name="Lomsadze A."/>
            <person name="Borodovsky M."/>
        </authorList>
    </citation>
    <scope>NUCLEOTIDE SEQUENCE [LARGE SCALE GENOMIC DNA]</scope>
    <source>
        <strain evidence="5 6">C-169</strain>
    </source>
</reference>
<proteinExistence type="inferred from homology"/>
<dbReference type="InterPro" id="IPR013785">
    <property type="entry name" value="Aldolase_TIM"/>
</dbReference>
<evidence type="ECO:0000313" key="5">
    <source>
        <dbReference type="EMBL" id="EIE27114.1"/>
    </source>
</evidence>
<dbReference type="PANTHER" id="PTHR31268:SF32">
    <property type="entry name" value="GALACTINOL--SUCROSE GALACTOSYLTRANSFERASE 2-RELATED"/>
    <property type="match status" value="1"/>
</dbReference>
<sequence>MTPEWGRRALDIPPETQFLLLEVEEGGPYAIALPLIDNQTFRGTLRGPRRCSAADDEMVLRIESGDANVVGQNWANALYLAADSDPFALVERAVAAAAAMSGGAKPLREKQLPGLLDVFGWCTWDAFYSRVSARAGLHEGLRSLIAGGAAPGFLIIDDGWQCTDGGMQTSGRKGCVASARDFTRRLTSIKANSKFSSPLAGPEEYYSQLGKVVDSLKQLYGLRYIYCWHGLSCYWSGVSPYEEDVANYNARLVFSEPTPGLVEIEPSMAWNPSVISGVGVVDNVRDIYSDMHAYLAAAGINGVKVDCQAGVGLAGSTEGGGPQAALHLNGALEDSVAAHFPGNHCINCMCHSTENLYRMRDTAVVRVSDDFYPRNPASSYPHIAACAYNGFFLSAIMHPDWDMFQSKHPAATAHAAARAVSGAAVYVSDYPGQHDFDLLKSLVLPGGGVLRAALPGRPTADCLFTDVLRDNKSVLKVWNANACNAVVGAFNLQGSSWDRTRRQYRIHNSKPPTLKTEVLPSPCPVLPALTNAHYQFAC</sequence>
<organism evidence="5 6">
    <name type="scientific">Coccomyxa subellipsoidea (strain C-169)</name>
    <name type="common">Green microalga</name>
    <dbReference type="NCBI Taxonomy" id="574566"/>
    <lineage>
        <taxon>Eukaryota</taxon>
        <taxon>Viridiplantae</taxon>
        <taxon>Chlorophyta</taxon>
        <taxon>core chlorophytes</taxon>
        <taxon>Trebouxiophyceae</taxon>
        <taxon>Trebouxiophyceae incertae sedis</taxon>
        <taxon>Coccomyxaceae</taxon>
        <taxon>Coccomyxa</taxon>
        <taxon>Coccomyxa subellipsoidea</taxon>
    </lineage>
</organism>
<keyword evidence="6" id="KW-1185">Reference proteome</keyword>
<comment type="caution">
    <text evidence="5">The sequence shown here is derived from an EMBL/GenBank/DDBJ whole genome shotgun (WGS) entry which is preliminary data.</text>
</comment>